<dbReference type="HOGENOM" id="CLU_094201_2_0_9"/>
<feature type="transmembrane region" description="Helical" evidence="2">
    <location>
        <begin position="6"/>
        <end position="25"/>
    </location>
</feature>
<feature type="compositionally biased region" description="Low complexity" evidence="1">
    <location>
        <begin position="208"/>
        <end position="232"/>
    </location>
</feature>
<keyword evidence="2" id="KW-0812">Transmembrane</keyword>
<proteinExistence type="predicted"/>
<evidence type="ECO:0000256" key="2">
    <source>
        <dbReference type="SAM" id="Phobius"/>
    </source>
</evidence>
<dbReference type="KEGG" id="pri:PRIO_4683"/>
<sequence length="267" mass="26726">MTWLGDWLRELILVVLLAAFVEMLLPSKSMERYARLVLSLLVLLTLLSPIVSMLKGDATGALSLAMNQQEQQGGMLTGAGKGAGSLEKILADGRMLAAGAQEQSLKLAAEEVAGQMRDQIAGSTGLQGTKVTVKLGMGSASGSPGDETVPVITSVTVALPAAVPAAGAGSSGGSPAAGTAAGPASEPIVITPVEPVQVSLGTGKEEAAAAAGTAAAPPETSGGSRSASGEGANQEDVESVIKLLEQNWNLTRDVIQVQSSGAGAEKL</sequence>
<reference evidence="4" key="1">
    <citation type="submission" date="2015-03" db="EMBL/GenBank/DDBJ databases">
        <authorList>
            <person name="Wibberg D."/>
        </authorList>
    </citation>
    <scope>NUCLEOTIDE SEQUENCE [LARGE SCALE GENOMIC DNA]</scope>
</reference>
<evidence type="ECO:0000313" key="3">
    <source>
        <dbReference type="EMBL" id="CQR57085.1"/>
    </source>
</evidence>
<dbReference type="PATRIC" id="fig|1073571.4.peg.5030"/>
<evidence type="ECO:0000256" key="1">
    <source>
        <dbReference type="SAM" id="MobiDB-lite"/>
    </source>
</evidence>
<keyword evidence="2" id="KW-1133">Transmembrane helix</keyword>
<name>A0A0E4HG02_9BACL</name>
<gene>
    <name evidence="3" type="ORF">PRIO_4683</name>
</gene>
<evidence type="ECO:0008006" key="5">
    <source>
        <dbReference type="Google" id="ProtNLM"/>
    </source>
</evidence>
<dbReference type="Pfam" id="PF09581">
    <property type="entry name" value="Spore_III_AF"/>
    <property type="match status" value="1"/>
</dbReference>
<feature type="transmembrane region" description="Helical" evidence="2">
    <location>
        <begin position="37"/>
        <end position="54"/>
    </location>
</feature>
<keyword evidence="2" id="KW-0472">Membrane</keyword>
<feature type="region of interest" description="Disordered" evidence="1">
    <location>
        <begin position="202"/>
        <end position="238"/>
    </location>
</feature>
<organism evidence="3 4">
    <name type="scientific">Paenibacillus riograndensis SBR5</name>
    <dbReference type="NCBI Taxonomy" id="1073571"/>
    <lineage>
        <taxon>Bacteria</taxon>
        <taxon>Bacillati</taxon>
        <taxon>Bacillota</taxon>
        <taxon>Bacilli</taxon>
        <taxon>Bacillales</taxon>
        <taxon>Paenibacillaceae</taxon>
        <taxon>Paenibacillus</taxon>
        <taxon>Paenibacillus sonchi group</taxon>
    </lineage>
</organism>
<dbReference type="Proteomes" id="UP000033163">
    <property type="component" value="Chromosome I"/>
</dbReference>
<dbReference type="AlphaFoldDB" id="A0A0E4HG02"/>
<dbReference type="InterPro" id="IPR014245">
    <property type="entry name" value="Spore_III_AF"/>
</dbReference>
<dbReference type="RefSeq" id="WP_020426552.1">
    <property type="nucleotide sequence ID" value="NZ_AGBD01000165.1"/>
</dbReference>
<dbReference type="EMBL" id="LN831776">
    <property type="protein sequence ID" value="CQR57085.1"/>
    <property type="molecule type" value="Genomic_DNA"/>
</dbReference>
<evidence type="ECO:0000313" key="4">
    <source>
        <dbReference type="Proteomes" id="UP000033163"/>
    </source>
</evidence>
<protein>
    <recommendedName>
        <fullName evidence="5">Stage III sporulation protein AF</fullName>
    </recommendedName>
</protein>
<accession>A0A0E4HG02</accession>